<comment type="caution">
    <text evidence="1">The sequence shown here is derived from an EMBL/GenBank/DDBJ whole genome shotgun (WGS) entry which is preliminary data.</text>
</comment>
<accession>A0ABT3XUB6</accession>
<dbReference type="Proteomes" id="UP001073122">
    <property type="component" value="Unassembled WGS sequence"/>
</dbReference>
<organism evidence="1 2">
    <name type="scientific">Chryseobacterium formosus</name>
    <dbReference type="NCBI Taxonomy" id="1537363"/>
    <lineage>
        <taxon>Bacteria</taxon>
        <taxon>Pseudomonadati</taxon>
        <taxon>Bacteroidota</taxon>
        <taxon>Flavobacteriia</taxon>
        <taxon>Flavobacteriales</taxon>
        <taxon>Weeksellaceae</taxon>
        <taxon>Chryseobacterium group</taxon>
        <taxon>Chryseobacterium</taxon>
    </lineage>
</organism>
<keyword evidence="2" id="KW-1185">Reference proteome</keyword>
<proteinExistence type="predicted"/>
<name>A0ABT3XUB6_9FLAO</name>
<protein>
    <recommendedName>
        <fullName evidence="3">Tetratricopeptide repeat protein</fullName>
    </recommendedName>
</protein>
<gene>
    <name evidence="1" type="ORF">OF897_15155</name>
</gene>
<dbReference type="RefSeq" id="WP_267266519.1">
    <property type="nucleotide sequence ID" value="NZ_JAOVZW010000018.1"/>
</dbReference>
<sequence length="148" mass="17012">MRLYLGEGKNNDVIKLGDELKKVAKNEKDTDGYISSIYNRNALALGYLGFGDASLKDLKIALKYAKDIEDKNIQAYNSSQFYHEMGLQYDLKRFENKNARDSVVYTYTKSIEFAKQISDNSKSVTKDVKYDQIGFNYMRMGMFYIGGE</sequence>
<evidence type="ECO:0008006" key="3">
    <source>
        <dbReference type="Google" id="ProtNLM"/>
    </source>
</evidence>
<evidence type="ECO:0000313" key="1">
    <source>
        <dbReference type="EMBL" id="MCX8525257.1"/>
    </source>
</evidence>
<evidence type="ECO:0000313" key="2">
    <source>
        <dbReference type="Proteomes" id="UP001073122"/>
    </source>
</evidence>
<dbReference type="EMBL" id="JAOVZW010000018">
    <property type="protein sequence ID" value="MCX8525257.1"/>
    <property type="molecule type" value="Genomic_DNA"/>
</dbReference>
<reference evidence="1" key="1">
    <citation type="submission" date="2022-10" db="EMBL/GenBank/DDBJ databases">
        <title>Chryseobacterium sp. nov., a novel bacterial species.</title>
        <authorList>
            <person name="Cao Y."/>
        </authorList>
    </citation>
    <scope>NUCLEOTIDE SEQUENCE</scope>
    <source>
        <strain evidence="1">CCTCC AB2015118</strain>
    </source>
</reference>